<dbReference type="AlphaFoldDB" id="A0A9P0PVI8"/>
<protein>
    <submittedName>
        <fullName evidence="1">Uncharacterized protein</fullName>
    </submittedName>
</protein>
<reference evidence="1" key="1">
    <citation type="submission" date="2022-03" db="EMBL/GenBank/DDBJ databases">
        <authorList>
            <person name="Sayadi A."/>
        </authorList>
    </citation>
    <scope>NUCLEOTIDE SEQUENCE</scope>
</reference>
<dbReference type="Proteomes" id="UP001152888">
    <property type="component" value="Unassembled WGS sequence"/>
</dbReference>
<accession>A0A9P0PVI8</accession>
<sequence length="125" mass="14161">MKKAKGVKKSVIRKQLSGNGYKRKIERGGRVLRKMHTFKSKLHDVNTEAKNKIALAHRDDKGFIIPNTTKTLPWGNSDIDYYQTDPSLNVKYAIGAINDIAEGTFPENGNLDLLIKLMLEEVTKY</sequence>
<proteinExistence type="predicted"/>
<gene>
    <name evidence="1" type="ORF">ACAOBT_LOCUS25217</name>
</gene>
<dbReference type="EMBL" id="CAKOFQ010007382">
    <property type="protein sequence ID" value="CAH1999861.1"/>
    <property type="molecule type" value="Genomic_DNA"/>
</dbReference>
<evidence type="ECO:0000313" key="1">
    <source>
        <dbReference type="EMBL" id="CAH1999861.1"/>
    </source>
</evidence>
<organism evidence="1 2">
    <name type="scientific">Acanthoscelides obtectus</name>
    <name type="common">Bean weevil</name>
    <name type="synonym">Bruchus obtectus</name>
    <dbReference type="NCBI Taxonomy" id="200917"/>
    <lineage>
        <taxon>Eukaryota</taxon>
        <taxon>Metazoa</taxon>
        <taxon>Ecdysozoa</taxon>
        <taxon>Arthropoda</taxon>
        <taxon>Hexapoda</taxon>
        <taxon>Insecta</taxon>
        <taxon>Pterygota</taxon>
        <taxon>Neoptera</taxon>
        <taxon>Endopterygota</taxon>
        <taxon>Coleoptera</taxon>
        <taxon>Polyphaga</taxon>
        <taxon>Cucujiformia</taxon>
        <taxon>Chrysomeloidea</taxon>
        <taxon>Chrysomelidae</taxon>
        <taxon>Bruchinae</taxon>
        <taxon>Bruchini</taxon>
        <taxon>Acanthoscelides</taxon>
    </lineage>
</organism>
<dbReference type="OrthoDB" id="6602337at2759"/>
<evidence type="ECO:0000313" key="2">
    <source>
        <dbReference type="Proteomes" id="UP001152888"/>
    </source>
</evidence>
<comment type="caution">
    <text evidence="1">The sequence shown here is derived from an EMBL/GenBank/DDBJ whole genome shotgun (WGS) entry which is preliminary data.</text>
</comment>
<keyword evidence="2" id="KW-1185">Reference proteome</keyword>
<name>A0A9P0PVI8_ACAOB</name>